<evidence type="ECO:0000313" key="2">
    <source>
        <dbReference type="Proteomes" id="UP000094444"/>
    </source>
</evidence>
<dbReference type="Proteomes" id="UP000094444">
    <property type="component" value="Unassembled WGS sequence"/>
</dbReference>
<protein>
    <submittedName>
        <fullName evidence="1">Uncharacterized protein</fullName>
    </submittedName>
</protein>
<accession>A0A2P5HTH4</accession>
<comment type="caution">
    <text evidence="1">The sequence shown here is derived from an EMBL/GenBank/DDBJ whole genome shotgun (WGS) entry which is preliminary data.</text>
</comment>
<dbReference type="EMBL" id="MAVT02000773">
    <property type="protein sequence ID" value="POS73572.1"/>
    <property type="molecule type" value="Genomic_DNA"/>
</dbReference>
<proteinExistence type="predicted"/>
<sequence>MDGSEDTTILDQVVCECGGDHRWTDTRDCPVFGILDTLNGHIGRFFAILEAVEFARGGFMSISVRDTMTSEYDDIIKYFKKCQALAQRHPEWHLAKEICRLRKYFDQVAPSVKEEKRLLEWVEDVHLPEIEDGDSRAIQRAKDKTSDSYGVCHDILSPHISAGAEALDLEDPDVRAALEKIDAAFKNAINSILVLPKTENALIQDLAKMSYEIWDDTRRLLCNFEPSQRETAF</sequence>
<dbReference type="InParanoid" id="A0A2P5HTH4"/>
<dbReference type="AlphaFoldDB" id="A0A2P5HTH4"/>
<dbReference type="OrthoDB" id="10546056at2759"/>
<evidence type="ECO:0000313" key="1">
    <source>
        <dbReference type="EMBL" id="POS73572.1"/>
    </source>
</evidence>
<gene>
    <name evidence="1" type="ORF">DHEL01_v208037</name>
</gene>
<reference evidence="1" key="1">
    <citation type="submission" date="2017-09" db="EMBL/GenBank/DDBJ databases">
        <title>Polyketide synthases of a Diaporthe helianthi virulent isolate.</title>
        <authorList>
            <person name="Baroncelli R."/>
        </authorList>
    </citation>
    <scope>NUCLEOTIDE SEQUENCE [LARGE SCALE GENOMIC DNA]</scope>
    <source>
        <strain evidence="1">7/96</strain>
    </source>
</reference>
<name>A0A2P5HTH4_DIAHE</name>
<keyword evidence="2" id="KW-1185">Reference proteome</keyword>
<organism evidence="1 2">
    <name type="scientific">Diaporthe helianthi</name>
    <dbReference type="NCBI Taxonomy" id="158607"/>
    <lineage>
        <taxon>Eukaryota</taxon>
        <taxon>Fungi</taxon>
        <taxon>Dikarya</taxon>
        <taxon>Ascomycota</taxon>
        <taxon>Pezizomycotina</taxon>
        <taxon>Sordariomycetes</taxon>
        <taxon>Sordariomycetidae</taxon>
        <taxon>Diaporthales</taxon>
        <taxon>Diaporthaceae</taxon>
        <taxon>Diaporthe</taxon>
    </lineage>
</organism>